<sequence length="151" mass="16883">MILDDLLSHMIQLTDSRFRSLPSASLGSREILSSLPFSPPSVLPSTVGLSLRRHRCHWASSSGITAAFPSVVTIATTDFKVILSDTNVPVEGEHKIIAFIWLQYNLPDYNLIMANKLVLVHVDKMKMVLFPNQLLLKITDRCVRNAANRAR</sequence>
<dbReference type="InterPro" id="IPR004859">
    <property type="entry name" value="Xrn1_N"/>
</dbReference>
<evidence type="ECO:0000259" key="1">
    <source>
        <dbReference type="Pfam" id="PF03159"/>
    </source>
</evidence>
<keyword evidence="2" id="KW-1185">Reference proteome</keyword>
<dbReference type="Pfam" id="PF03159">
    <property type="entry name" value="XRN_N"/>
    <property type="match status" value="1"/>
</dbReference>
<organism evidence="2 3">
    <name type="scientific">Elaeis guineensis var. tenera</name>
    <name type="common">Oil palm</name>
    <dbReference type="NCBI Taxonomy" id="51953"/>
    <lineage>
        <taxon>Eukaryota</taxon>
        <taxon>Viridiplantae</taxon>
        <taxon>Streptophyta</taxon>
        <taxon>Embryophyta</taxon>
        <taxon>Tracheophyta</taxon>
        <taxon>Spermatophyta</taxon>
        <taxon>Magnoliopsida</taxon>
        <taxon>Liliopsida</taxon>
        <taxon>Arecaceae</taxon>
        <taxon>Arecoideae</taxon>
        <taxon>Cocoseae</taxon>
        <taxon>Elaeidinae</taxon>
        <taxon>Elaeis</taxon>
    </lineage>
</organism>
<dbReference type="InParanoid" id="A0A6J0PA69"/>
<protein>
    <submittedName>
        <fullName evidence="3">Uncharacterized protein LOC109504890</fullName>
    </submittedName>
</protein>
<dbReference type="RefSeq" id="XP_019701776.1">
    <property type="nucleotide sequence ID" value="XM_019846217.2"/>
</dbReference>
<feature type="domain" description="Xrn1 N-terminal" evidence="1">
    <location>
        <begin position="78"/>
        <end position="111"/>
    </location>
</feature>
<evidence type="ECO:0000313" key="3">
    <source>
        <dbReference type="RefSeq" id="XP_019701776.1"/>
    </source>
</evidence>
<name>A0A6J0PA69_ELAGV</name>
<dbReference type="GO" id="GO:0003676">
    <property type="term" value="F:nucleic acid binding"/>
    <property type="evidence" value="ECO:0007669"/>
    <property type="project" value="InterPro"/>
</dbReference>
<dbReference type="Gene3D" id="3.40.50.12390">
    <property type="match status" value="1"/>
</dbReference>
<accession>A0A6J0PA69</accession>
<dbReference type="GO" id="GO:0004527">
    <property type="term" value="F:exonuclease activity"/>
    <property type="evidence" value="ECO:0007669"/>
    <property type="project" value="InterPro"/>
</dbReference>
<dbReference type="OrthoDB" id="372487at2759"/>
<proteinExistence type="predicted"/>
<reference evidence="3" key="1">
    <citation type="submission" date="2025-08" db="UniProtKB">
        <authorList>
            <consortium name="RefSeq"/>
        </authorList>
    </citation>
    <scope>IDENTIFICATION</scope>
</reference>
<evidence type="ECO:0000313" key="2">
    <source>
        <dbReference type="Proteomes" id="UP000504607"/>
    </source>
</evidence>
<dbReference type="Proteomes" id="UP000504607">
    <property type="component" value="Unplaced"/>
</dbReference>
<gene>
    <name evidence="3" type="primary">LOC109504890</name>
</gene>
<dbReference type="AlphaFoldDB" id="A0A6J0PA69"/>